<dbReference type="Proteomes" id="UP000234560">
    <property type="component" value="Chromosome"/>
</dbReference>
<name>A0AAF0YRM3_9CORY</name>
<reference evidence="1" key="1">
    <citation type="submission" date="2017-12" db="EMBL/GenBank/DDBJ databases">
        <authorList>
            <person name="Thomas-White K."/>
            <person name="Wolfe A.J."/>
        </authorList>
    </citation>
    <scope>NUCLEOTIDE SEQUENCE</scope>
    <source>
        <strain evidence="1">UMB0763</strain>
    </source>
</reference>
<evidence type="ECO:0000313" key="2">
    <source>
        <dbReference type="Proteomes" id="UP000234560"/>
    </source>
</evidence>
<proteinExistence type="predicted"/>
<dbReference type="RefSeq" id="WP_016457834.1">
    <property type="nucleotide sequence ID" value="NZ_CAMIHY010000006.1"/>
</dbReference>
<protein>
    <submittedName>
        <fullName evidence="1">Uncharacterized protein</fullName>
    </submittedName>
</protein>
<accession>A0AAF0YRM3</accession>
<dbReference type="AlphaFoldDB" id="A0AAF0YRM3"/>
<evidence type="ECO:0000313" key="1">
    <source>
        <dbReference type="EMBL" id="WOT02862.1"/>
    </source>
</evidence>
<gene>
    <name evidence="1" type="ORF">CYJ47_03565</name>
</gene>
<organism evidence="1 2">
    <name type="scientific">Corynebacterium pyruviciproducens</name>
    <dbReference type="NCBI Taxonomy" id="598660"/>
    <lineage>
        <taxon>Bacteria</taxon>
        <taxon>Bacillati</taxon>
        <taxon>Actinomycetota</taxon>
        <taxon>Actinomycetes</taxon>
        <taxon>Mycobacteriales</taxon>
        <taxon>Corynebacteriaceae</taxon>
        <taxon>Corynebacterium</taxon>
    </lineage>
</organism>
<reference evidence="1" key="2">
    <citation type="submission" date="2023-10" db="EMBL/GenBank/DDBJ databases">
        <authorList>
            <person name="Choi B."/>
        </authorList>
    </citation>
    <scope>NUCLEOTIDE SEQUENCE</scope>
    <source>
        <strain evidence="1">UMB0763</strain>
    </source>
</reference>
<sequence>MDFHEPSWVWRDNNLIDSLGTQMASVRADIIHVADQNILIEALATNFHFKCRATTSDGDIFTVSQRGFTVANLDATCGDRRYTLARTSTWRKVRGITTLDGGVYAYVRPRANGQVEVHDGPLVEDIPLLDAVFLTWVCVLVDAPVRRPRI</sequence>
<dbReference type="EMBL" id="CP136958">
    <property type="protein sequence ID" value="WOT02862.1"/>
    <property type="molecule type" value="Genomic_DNA"/>
</dbReference>
<dbReference type="KEGG" id="cpyr:CYJ47_03565"/>